<evidence type="ECO:0000256" key="5">
    <source>
        <dbReference type="ARBA" id="ARBA00023136"/>
    </source>
</evidence>
<keyword evidence="4 6" id="KW-1133">Transmembrane helix</keyword>
<evidence type="ECO:0000313" key="7">
    <source>
        <dbReference type="EMBL" id="SIT91493.1"/>
    </source>
</evidence>
<feature type="transmembrane region" description="Helical" evidence="6">
    <location>
        <begin position="421"/>
        <end position="437"/>
    </location>
</feature>
<dbReference type="GO" id="GO:0005886">
    <property type="term" value="C:plasma membrane"/>
    <property type="evidence" value="ECO:0007669"/>
    <property type="project" value="UniProtKB-SubCell"/>
</dbReference>
<dbReference type="InterPro" id="IPR050833">
    <property type="entry name" value="Poly_Biosynth_Transport"/>
</dbReference>
<keyword evidence="3 6" id="KW-0812">Transmembrane</keyword>
<feature type="transmembrane region" description="Helical" evidence="6">
    <location>
        <begin position="117"/>
        <end position="139"/>
    </location>
</feature>
<dbReference type="PANTHER" id="PTHR30250:SF11">
    <property type="entry name" value="O-ANTIGEN TRANSPORTER-RELATED"/>
    <property type="match status" value="1"/>
</dbReference>
<dbReference type="OrthoDB" id="1495589at2"/>
<dbReference type="Proteomes" id="UP000187181">
    <property type="component" value="Unassembled WGS sequence"/>
</dbReference>
<evidence type="ECO:0000256" key="1">
    <source>
        <dbReference type="ARBA" id="ARBA00004651"/>
    </source>
</evidence>
<evidence type="ECO:0000256" key="2">
    <source>
        <dbReference type="ARBA" id="ARBA00022475"/>
    </source>
</evidence>
<comment type="subcellular location">
    <subcellularLocation>
        <location evidence="1">Cell membrane</location>
        <topology evidence="1">Multi-pass membrane protein</topology>
    </subcellularLocation>
</comment>
<accession>A0A1R3XIZ0</accession>
<feature type="transmembrane region" description="Helical" evidence="6">
    <location>
        <begin position="364"/>
        <end position="385"/>
    </location>
</feature>
<feature type="transmembrane region" description="Helical" evidence="6">
    <location>
        <begin position="83"/>
        <end position="105"/>
    </location>
</feature>
<dbReference type="EMBL" id="FTPP01000002">
    <property type="protein sequence ID" value="SIT91493.1"/>
    <property type="molecule type" value="Genomic_DNA"/>
</dbReference>
<feature type="transmembrane region" description="Helical" evidence="6">
    <location>
        <begin position="42"/>
        <end position="63"/>
    </location>
</feature>
<keyword evidence="5 6" id="KW-0472">Membrane</keyword>
<feature type="transmembrane region" description="Helical" evidence="6">
    <location>
        <begin position="443"/>
        <end position="463"/>
    </location>
</feature>
<evidence type="ECO:0000313" key="8">
    <source>
        <dbReference type="Proteomes" id="UP000187181"/>
    </source>
</evidence>
<dbReference type="AlphaFoldDB" id="A0A1R3XIZ0"/>
<evidence type="ECO:0000256" key="4">
    <source>
        <dbReference type="ARBA" id="ARBA00022989"/>
    </source>
</evidence>
<dbReference type="PANTHER" id="PTHR30250">
    <property type="entry name" value="PST FAMILY PREDICTED COLANIC ACID TRANSPORTER"/>
    <property type="match status" value="1"/>
</dbReference>
<dbReference type="RefSeq" id="WP_076669412.1">
    <property type="nucleotide sequence ID" value="NZ_FTPP01000002.1"/>
</dbReference>
<organism evidence="7 8">
    <name type="scientific">Pontibacter indicus</name>
    <dbReference type="NCBI Taxonomy" id="1317125"/>
    <lineage>
        <taxon>Bacteria</taxon>
        <taxon>Pseudomonadati</taxon>
        <taxon>Bacteroidota</taxon>
        <taxon>Cytophagia</taxon>
        <taxon>Cytophagales</taxon>
        <taxon>Hymenobacteraceae</taxon>
        <taxon>Pontibacter</taxon>
    </lineage>
</organism>
<feature type="transmembrane region" description="Helical" evidence="6">
    <location>
        <begin position="151"/>
        <end position="169"/>
    </location>
</feature>
<feature type="transmembrane region" description="Helical" evidence="6">
    <location>
        <begin position="391"/>
        <end position="409"/>
    </location>
</feature>
<evidence type="ECO:0000256" key="3">
    <source>
        <dbReference type="ARBA" id="ARBA00022692"/>
    </source>
</evidence>
<feature type="transmembrane region" description="Helical" evidence="6">
    <location>
        <begin position="334"/>
        <end position="357"/>
    </location>
</feature>
<name>A0A1R3XIZ0_9BACT</name>
<gene>
    <name evidence="7" type="ORF">SAMN05444128_2604</name>
</gene>
<protein>
    <submittedName>
        <fullName evidence="7">Membrane protein involved in the export of O-antigen and teichoic acid</fullName>
    </submittedName>
</protein>
<feature type="transmembrane region" description="Helical" evidence="6">
    <location>
        <begin position="175"/>
        <end position="196"/>
    </location>
</feature>
<keyword evidence="2" id="KW-1003">Cell membrane</keyword>
<feature type="transmembrane region" description="Helical" evidence="6">
    <location>
        <begin position="295"/>
        <end position="314"/>
    </location>
</feature>
<sequence length="473" mass="53309">MLRKLLSHAAIYGFSAQLPRLAGVLALPLITQHLTPIDYGVAGVVTAYYSALIMLQSLGFTVVMENSFARHPTRFQWIWRQLYGFLTSWSLVYGLLCMGIIYLVVPADAHENRFPVALLAAIPILFFVVTDLFGGLFCLQTQRPLPVAVRSFLMGGINVALTIYFIAGLKTGYMGWFYASTISAAVGFLVSFYVVAKQRLWPIFNFKWYRIKHSLKVSLPAVPHGFSFFMLDTSDRLVLDVVGVPVGKIGLYNVASNFGIYFSSASLAVVQAATPLYKQLYAQTKSVEAALQARYITYTLQLLFFAGTFIASLWMKEIFSFLIRNEELQQAYPLAIVILMGYNFRPMYMAVINLLTFHEKTSKLWRISTVAGIGNIVLNLILVPLYGFQMAAWTTFAALMYMGYAGFFLKTYKELAMVRYHAIWWLLATVALLGLAYELREVAVWQKATITFLSLVAGMAALWRYRSKTKPEL</sequence>
<keyword evidence="8" id="KW-1185">Reference proteome</keyword>
<dbReference type="STRING" id="1317125.SAMN05444128_2604"/>
<reference evidence="8" key="1">
    <citation type="submission" date="2017-01" db="EMBL/GenBank/DDBJ databases">
        <authorList>
            <person name="Varghese N."/>
            <person name="Submissions S."/>
        </authorList>
    </citation>
    <scope>NUCLEOTIDE SEQUENCE [LARGE SCALE GENOMIC DNA]</scope>
    <source>
        <strain evidence="8">LP100</strain>
    </source>
</reference>
<proteinExistence type="predicted"/>
<evidence type="ECO:0000256" key="6">
    <source>
        <dbReference type="SAM" id="Phobius"/>
    </source>
</evidence>